<sequence length="334" mass="37969">MSDGLYGVKQASKTKAKEISSSTSLAFSTNLASLISSSSSSKNKSTSGRPRPAKDKSDIFTAHNKNVNKRSAADLEDNEQRHKTRDDIGSVDAAELHRSKRKMEDKVRLYNAMKRGEYIGREDYDERGLVDFDRKWAETQAKGQASDSDASDSEDAGTDDDDIVEYFDEFGRLRKGTKAQAAREERRKRVQANAAEEEERMSARPSMPTNVLYGDTIQHSAFNPEQDVADRMAEIAKKRDKSATPPPDLHFDANAEIRTKGTGFYAFSQDSDQRQKEMDALEKERKETERIRQEREEKKEQRRKEIEERRKIIAEQRAKAQTDKFLASLDIEGV</sequence>
<dbReference type="PANTHER" id="PTHR15885">
    <property type="entry name" value="COILED-COIL DOMAIN-CONTAINING PROTEIN 174"/>
    <property type="match status" value="1"/>
</dbReference>
<feature type="region of interest" description="Disordered" evidence="2">
    <location>
        <begin position="175"/>
        <end position="211"/>
    </location>
</feature>
<dbReference type="RefSeq" id="XP_016267096.1">
    <property type="nucleotide sequence ID" value="XM_016403199.1"/>
</dbReference>
<evidence type="ECO:0000313" key="4">
    <source>
        <dbReference type="Proteomes" id="UP000053342"/>
    </source>
</evidence>
<evidence type="ECO:0000256" key="1">
    <source>
        <dbReference type="ARBA" id="ARBA00023054"/>
    </source>
</evidence>
<dbReference type="GO" id="GO:0005634">
    <property type="term" value="C:nucleus"/>
    <property type="evidence" value="ECO:0007669"/>
    <property type="project" value="TreeGrafter"/>
</dbReference>
<feature type="region of interest" description="Disordered" evidence="2">
    <location>
        <begin position="139"/>
        <end position="162"/>
    </location>
</feature>
<dbReference type="GeneID" id="27354578"/>
<dbReference type="InterPro" id="IPR025066">
    <property type="entry name" value="CCDC174-like"/>
</dbReference>
<evidence type="ECO:0000313" key="3">
    <source>
        <dbReference type="EMBL" id="KIW46880.1"/>
    </source>
</evidence>
<keyword evidence="1" id="KW-0175">Coiled coil</keyword>
<organism evidence="3 4">
    <name type="scientific">Exophiala oligosperma</name>
    <dbReference type="NCBI Taxonomy" id="215243"/>
    <lineage>
        <taxon>Eukaryota</taxon>
        <taxon>Fungi</taxon>
        <taxon>Dikarya</taxon>
        <taxon>Ascomycota</taxon>
        <taxon>Pezizomycotina</taxon>
        <taxon>Eurotiomycetes</taxon>
        <taxon>Chaetothyriomycetidae</taxon>
        <taxon>Chaetothyriales</taxon>
        <taxon>Herpotrichiellaceae</taxon>
        <taxon>Exophiala</taxon>
    </lineage>
</organism>
<dbReference type="OrthoDB" id="333551at2759"/>
<dbReference type="EMBL" id="KN847333">
    <property type="protein sequence ID" value="KIW46880.1"/>
    <property type="molecule type" value="Genomic_DNA"/>
</dbReference>
<proteinExistence type="predicted"/>
<feature type="region of interest" description="Disordered" evidence="2">
    <location>
        <begin position="264"/>
        <end position="306"/>
    </location>
</feature>
<evidence type="ECO:0000256" key="2">
    <source>
        <dbReference type="SAM" id="MobiDB-lite"/>
    </source>
</evidence>
<dbReference type="STRING" id="215243.A0A0D2DW85"/>
<dbReference type="Proteomes" id="UP000053342">
    <property type="component" value="Unassembled WGS sequence"/>
</dbReference>
<feature type="compositionally biased region" description="Acidic residues" evidence="2">
    <location>
        <begin position="149"/>
        <end position="162"/>
    </location>
</feature>
<feature type="compositionally biased region" description="Low complexity" evidence="2">
    <location>
        <begin position="28"/>
        <end position="47"/>
    </location>
</feature>
<dbReference type="AlphaFoldDB" id="A0A0D2DW85"/>
<keyword evidence="4" id="KW-1185">Reference proteome</keyword>
<feature type="compositionally biased region" description="Basic and acidic residues" evidence="2">
    <location>
        <begin position="271"/>
        <end position="306"/>
    </location>
</feature>
<reference evidence="3 4" key="1">
    <citation type="submission" date="2015-01" db="EMBL/GenBank/DDBJ databases">
        <title>The Genome Sequence of Exophiala oligosperma CBS72588.</title>
        <authorList>
            <consortium name="The Broad Institute Genomics Platform"/>
            <person name="Cuomo C."/>
            <person name="de Hoog S."/>
            <person name="Gorbushina A."/>
            <person name="Stielow B."/>
            <person name="Teixiera M."/>
            <person name="Abouelleil A."/>
            <person name="Chapman S.B."/>
            <person name="Priest M."/>
            <person name="Young S.K."/>
            <person name="Wortman J."/>
            <person name="Nusbaum C."/>
            <person name="Birren B."/>
        </authorList>
    </citation>
    <scope>NUCLEOTIDE SEQUENCE [LARGE SCALE GENOMIC DNA]</scope>
    <source>
        <strain evidence="3 4">CBS 72588</strain>
    </source>
</reference>
<feature type="region of interest" description="Disordered" evidence="2">
    <location>
        <begin position="1"/>
        <end position="102"/>
    </location>
</feature>
<dbReference type="PANTHER" id="PTHR15885:SF1">
    <property type="entry name" value="COILED-COIL DOMAIN-CONTAINING PROTEIN 174"/>
    <property type="match status" value="1"/>
</dbReference>
<dbReference type="HOGENOM" id="CLU_054813_0_0_1"/>
<accession>A0A0D2DW85</accession>
<dbReference type="Pfam" id="PF13300">
    <property type="entry name" value="DUF4078"/>
    <property type="match status" value="1"/>
</dbReference>
<gene>
    <name evidence="3" type="ORF">PV06_02504</name>
</gene>
<dbReference type="VEuPathDB" id="FungiDB:PV06_02504"/>
<feature type="compositionally biased region" description="Basic and acidic residues" evidence="2">
    <location>
        <begin position="78"/>
        <end position="102"/>
    </location>
</feature>
<name>A0A0D2DW85_9EURO</name>
<protein>
    <submittedName>
        <fullName evidence="3">Uncharacterized protein</fullName>
    </submittedName>
</protein>